<keyword evidence="2" id="KW-1003">Cell membrane</keyword>
<sequence length="312" mass="32816">MKKIKFDTLRQLILVFILIVICIVWAILSPNFLTMNNLMNVVRQASYTAIASVGMTMVIIIGEIDLSAGSLIAASGMIAAGVYKATSNIVLSFGAAILCGIGVGLFNGVLCAKGRLPGFIATLASMTILRALGYIITDGDPISVMDKTFIALGTGYLWFIPIPVILMIICIAAGSFIMNKTRFGRYVYAVGGNAETSKWSGLNVDKIKILVYVFMGLLTAIAGIIVAARLGSGQPSAGNGFEMDCITAAVVGGTSMAGGKGKISGTIVGVLLLTVLVNGMTLIDINSYWQQVIKGIIIVVSVLMDTRGKKAE</sequence>
<dbReference type="RefSeq" id="WP_154525888.1">
    <property type="nucleotide sequence ID" value="NZ_VULZ01000009.1"/>
</dbReference>
<dbReference type="PANTHER" id="PTHR32196">
    <property type="entry name" value="ABC TRANSPORTER PERMEASE PROTEIN YPHD-RELATED-RELATED"/>
    <property type="match status" value="1"/>
</dbReference>
<keyword evidence="4 6" id="KW-1133">Transmembrane helix</keyword>
<feature type="transmembrane region" description="Helical" evidence="6">
    <location>
        <begin position="12"/>
        <end position="33"/>
    </location>
</feature>
<dbReference type="GO" id="GO:0005886">
    <property type="term" value="C:plasma membrane"/>
    <property type="evidence" value="ECO:0007669"/>
    <property type="project" value="UniProtKB-SubCell"/>
</dbReference>
<feature type="transmembrane region" description="Helical" evidence="6">
    <location>
        <begin position="66"/>
        <end position="83"/>
    </location>
</feature>
<evidence type="ECO:0000256" key="2">
    <source>
        <dbReference type="ARBA" id="ARBA00022475"/>
    </source>
</evidence>
<keyword evidence="8" id="KW-1185">Reference proteome</keyword>
<evidence type="ECO:0000256" key="4">
    <source>
        <dbReference type="ARBA" id="ARBA00022989"/>
    </source>
</evidence>
<reference evidence="7 8" key="1">
    <citation type="submission" date="2019-08" db="EMBL/GenBank/DDBJ databases">
        <title>In-depth cultivation of the pig gut microbiome towards novel bacterial diversity and tailored functional studies.</title>
        <authorList>
            <person name="Wylensek D."/>
            <person name="Hitch T.C.A."/>
            <person name="Clavel T."/>
        </authorList>
    </citation>
    <scope>NUCLEOTIDE SEQUENCE [LARGE SCALE GENOMIC DNA]</scope>
    <source>
        <strain evidence="7 8">Oil+RF-744-WCA-WT-11</strain>
    </source>
</reference>
<protein>
    <submittedName>
        <fullName evidence="7">Ribose ABC transporter permease</fullName>
    </submittedName>
</protein>
<dbReference type="Proteomes" id="UP000481852">
    <property type="component" value="Unassembled WGS sequence"/>
</dbReference>
<feature type="transmembrane region" description="Helical" evidence="6">
    <location>
        <begin position="263"/>
        <end position="283"/>
    </location>
</feature>
<feature type="transmembrane region" description="Helical" evidence="6">
    <location>
        <begin position="89"/>
        <end position="109"/>
    </location>
</feature>
<evidence type="ECO:0000313" key="7">
    <source>
        <dbReference type="EMBL" id="MSS15249.1"/>
    </source>
</evidence>
<dbReference type="Pfam" id="PF02653">
    <property type="entry name" value="BPD_transp_2"/>
    <property type="match status" value="1"/>
</dbReference>
<comment type="subcellular location">
    <subcellularLocation>
        <location evidence="1">Cell membrane</location>
        <topology evidence="1">Multi-pass membrane protein</topology>
    </subcellularLocation>
</comment>
<organism evidence="7 8">
    <name type="scientific">Porcincola intestinalis</name>
    <dbReference type="NCBI Taxonomy" id="2606632"/>
    <lineage>
        <taxon>Bacteria</taxon>
        <taxon>Bacillati</taxon>
        <taxon>Bacillota</taxon>
        <taxon>Clostridia</taxon>
        <taxon>Lachnospirales</taxon>
        <taxon>Lachnospiraceae</taxon>
        <taxon>Porcincola</taxon>
    </lineage>
</organism>
<dbReference type="CDD" id="cd06579">
    <property type="entry name" value="TM_PBP1_transp_AraH_like"/>
    <property type="match status" value="1"/>
</dbReference>
<gene>
    <name evidence="7" type="ORF">FYJ35_09420</name>
</gene>
<keyword evidence="3 6" id="KW-0812">Transmembrane</keyword>
<feature type="transmembrane region" description="Helical" evidence="6">
    <location>
        <begin position="209"/>
        <end position="230"/>
    </location>
</feature>
<feature type="transmembrane region" description="Helical" evidence="6">
    <location>
        <begin position="156"/>
        <end position="178"/>
    </location>
</feature>
<evidence type="ECO:0000256" key="6">
    <source>
        <dbReference type="SAM" id="Phobius"/>
    </source>
</evidence>
<dbReference type="AlphaFoldDB" id="A0A6L5X4E8"/>
<feature type="transmembrane region" description="Helical" evidence="6">
    <location>
        <begin position="45"/>
        <end position="61"/>
    </location>
</feature>
<evidence type="ECO:0000256" key="3">
    <source>
        <dbReference type="ARBA" id="ARBA00022692"/>
    </source>
</evidence>
<dbReference type="InterPro" id="IPR001851">
    <property type="entry name" value="ABC_transp_permease"/>
</dbReference>
<feature type="transmembrane region" description="Helical" evidence="6">
    <location>
        <begin position="116"/>
        <end position="136"/>
    </location>
</feature>
<evidence type="ECO:0000256" key="5">
    <source>
        <dbReference type="ARBA" id="ARBA00023136"/>
    </source>
</evidence>
<dbReference type="GO" id="GO:0022857">
    <property type="term" value="F:transmembrane transporter activity"/>
    <property type="evidence" value="ECO:0007669"/>
    <property type="project" value="InterPro"/>
</dbReference>
<accession>A0A6L5X4E8</accession>
<keyword evidence="5 6" id="KW-0472">Membrane</keyword>
<name>A0A6L5X4E8_9FIRM</name>
<comment type="caution">
    <text evidence="7">The sequence shown here is derived from an EMBL/GenBank/DDBJ whole genome shotgun (WGS) entry which is preliminary data.</text>
</comment>
<evidence type="ECO:0000256" key="1">
    <source>
        <dbReference type="ARBA" id="ARBA00004651"/>
    </source>
</evidence>
<proteinExistence type="predicted"/>
<dbReference type="EMBL" id="VULZ01000009">
    <property type="protein sequence ID" value="MSS15249.1"/>
    <property type="molecule type" value="Genomic_DNA"/>
</dbReference>
<evidence type="ECO:0000313" key="8">
    <source>
        <dbReference type="Proteomes" id="UP000481852"/>
    </source>
</evidence>